<evidence type="ECO:0000313" key="3">
    <source>
        <dbReference type="Proteomes" id="UP000231912"/>
    </source>
</evidence>
<accession>A0A2M9ZC24</accession>
<proteinExistence type="predicted"/>
<gene>
    <name evidence="2" type="ORF">CH371_10290</name>
</gene>
<feature type="compositionally biased region" description="Basic and acidic residues" evidence="1">
    <location>
        <begin position="43"/>
        <end position="59"/>
    </location>
</feature>
<evidence type="ECO:0000256" key="1">
    <source>
        <dbReference type="SAM" id="MobiDB-lite"/>
    </source>
</evidence>
<comment type="caution">
    <text evidence="2">The sequence shown here is derived from an EMBL/GenBank/DDBJ whole genome shotgun (WGS) entry which is preliminary data.</text>
</comment>
<reference evidence="2 3" key="1">
    <citation type="submission" date="2017-07" db="EMBL/GenBank/DDBJ databases">
        <title>Leptospira spp. isolated from tropical soils.</title>
        <authorList>
            <person name="Thibeaux R."/>
            <person name="Iraola G."/>
            <person name="Ferres I."/>
            <person name="Bierque E."/>
            <person name="Girault D."/>
            <person name="Soupe-Gilbert M.-E."/>
            <person name="Picardeau M."/>
            <person name="Goarant C."/>
        </authorList>
    </citation>
    <scope>NUCLEOTIDE SEQUENCE [LARGE SCALE GENOMIC DNA]</scope>
    <source>
        <strain evidence="2 3">FH2-C-A2</strain>
    </source>
</reference>
<name>A0A2M9ZC24_9LEPT</name>
<protein>
    <submittedName>
        <fullName evidence="2">Uncharacterized protein</fullName>
    </submittedName>
</protein>
<organism evidence="2 3">
    <name type="scientific">Leptospira wolffii</name>
    <dbReference type="NCBI Taxonomy" id="409998"/>
    <lineage>
        <taxon>Bacteria</taxon>
        <taxon>Pseudomonadati</taxon>
        <taxon>Spirochaetota</taxon>
        <taxon>Spirochaetia</taxon>
        <taxon>Leptospirales</taxon>
        <taxon>Leptospiraceae</taxon>
        <taxon>Leptospira</taxon>
    </lineage>
</organism>
<evidence type="ECO:0000313" key="2">
    <source>
        <dbReference type="EMBL" id="PJZ65912.1"/>
    </source>
</evidence>
<dbReference type="AlphaFoldDB" id="A0A2M9ZC24"/>
<sequence length="59" mass="6693">MTSVQIRLELALRFQNRPGTVDHGSRRKGPSSGKSTPDPIRISGDEPDYKKEENARHEF</sequence>
<feature type="region of interest" description="Disordered" evidence="1">
    <location>
        <begin position="15"/>
        <end position="59"/>
    </location>
</feature>
<dbReference type="EMBL" id="NPDT01000003">
    <property type="protein sequence ID" value="PJZ65912.1"/>
    <property type="molecule type" value="Genomic_DNA"/>
</dbReference>
<dbReference type="Proteomes" id="UP000231912">
    <property type="component" value="Unassembled WGS sequence"/>
</dbReference>